<dbReference type="Proteomes" id="UP000012081">
    <property type="component" value="Unassembled WGS sequence"/>
</dbReference>
<dbReference type="PATRIC" id="fig|1300222.3.peg.3138"/>
<keyword evidence="1" id="KW-0238">DNA-binding</keyword>
<accession>M8DFG5</accession>
<dbReference type="STRING" id="1300222.I532_15003"/>
<gene>
    <name evidence="3" type="ORF">I532_15003</name>
</gene>
<evidence type="ECO:0000256" key="1">
    <source>
        <dbReference type="ARBA" id="ARBA00023125"/>
    </source>
</evidence>
<protein>
    <submittedName>
        <fullName evidence="3">Transcriptional regulator</fullName>
    </submittedName>
</protein>
<dbReference type="EMBL" id="APBN01000005">
    <property type="protein sequence ID" value="EMT52162.1"/>
    <property type="molecule type" value="Genomic_DNA"/>
</dbReference>
<dbReference type="SMART" id="SM00418">
    <property type="entry name" value="HTH_ARSR"/>
    <property type="match status" value="1"/>
</dbReference>
<dbReference type="PANTHER" id="PTHR38600:SF2">
    <property type="entry name" value="SLL0088 PROTEIN"/>
    <property type="match status" value="1"/>
</dbReference>
<dbReference type="Pfam" id="PF12840">
    <property type="entry name" value="HTH_20"/>
    <property type="match status" value="1"/>
</dbReference>
<reference evidence="3 4" key="1">
    <citation type="submission" date="2013-03" db="EMBL/GenBank/DDBJ databases">
        <title>Assembly of a new bacterial strain Brevibacillus borstelensis AK1.</title>
        <authorList>
            <person name="Rajan I."/>
            <person name="PoliReddy D."/>
            <person name="Sugumar T."/>
            <person name="Rathinam K."/>
            <person name="Alqarawi S."/>
            <person name="Khalil A.B."/>
            <person name="Sivakumar N."/>
        </authorList>
    </citation>
    <scope>NUCLEOTIDE SEQUENCE [LARGE SCALE GENOMIC DNA]</scope>
    <source>
        <strain evidence="3 4">AK1</strain>
    </source>
</reference>
<dbReference type="SUPFAM" id="SSF46785">
    <property type="entry name" value="Winged helix' DNA-binding domain"/>
    <property type="match status" value="1"/>
</dbReference>
<proteinExistence type="predicted"/>
<organism evidence="3 4">
    <name type="scientific">Brevibacillus borstelensis AK1</name>
    <dbReference type="NCBI Taxonomy" id="1300222"/>
    <lineage>
        <taxon>Bacteria</taxon>
        <taxon>Bacillati</taxon>
        <taxon>Bacillota</taxon>
        <taxon>Bacilli</taxon>
        <taxon>Bacillales</taxon>
        <taxon>Paenibacillaceae</taxon>
        <taxon>Brevibacillus</taxon>
    </lineage>
</organism>
<dbReference type="AlphaFoldDB" id="M8DFG5"/>
<name>M8DFG5_9BACL</name>
<evidence type="ECO:0000313" key="3">
    <source>
        <dbReference type="EMBL" id="EMT52162.1"/>
    </source>
</evidence>
<keyword evidence="4" id="KW-1185">Reference proteome</keyword>
<dbReference type="InterPro" id="IPR001845">
    <property type="entry name" value="HTH_ArsR_DNA-bd_dom"/>
</dbReference>
<evidence type="ECO:0000313" key="4">
    <source>
        <dbReference type="Proteomes" id="UP000012081"/>
    </source>
</evidence>
<dbReference type="GO" id="GO:0003700">
    <property type="term" value="F:DNA-binding transcription factor activity"/>
    <property type="evidence" value="ECO:0007669"/>
    <property type="project" value="InterPro"/>
</dbReference>
<dbReference type="InterPro" id="IPR011991">
    <property type="entry name" value="ArsR-like_HTH"/>
</dbReference>
<dbReference type="PANTHER" id="PTHR38600">
    <property type="entry name" value="TRANSCRIPTIONAL REGULATORY PROTEIN"/>
    <property type="match status" value="1"/>
</dbReference>
<dbReference type="InterPro" id="IPR036388">
    <property type="entry name" value="WH-like_DNA-bd_sf"/>
</dbReference>
<dbReference type="GO" id="GO:0003677">
    <property type="term" value="F:DNA binding"/>
    <property type="evidence" value="ECO:0007669"/>
    <property type="project" value="UniProtKB-KW"/>
</dbReference>
<feature type="domain" description="HTH arsR-type" evidence="2">
    <location>
        <begin position="7"/>
        <end position="92"/>
    </location>
</feature>
<evidence type="ECO:0000259" key="2">
    <source>
        <dbReference type="SMART" id="SM00418"/>
    </source>
</evidence>
<dbReference type="InterPro" id="IPR036390">
    <property type="entry name" value="WH_DNA-bd_sf"/>
</dbReference>
<dbReference type="CDD" id="cd00090">
    <property type="entry name" value="HTH_ARSR"/>
    <property type="match status" value="1"/>
</dbReference>
<comment type="caution">
    <text evidence="3">The sequence shown here is derived from an EMBL/GenBank/DDBJ whole genome shotgun (WGS) entry which is preliminary data.</text>
</comment>
<sequence length="235" mass="27098">MVIENPEQLKAISDALRMEIINLLVREEQTGKQLATQLSLSPSKVHYHLKELEHHGFIEVVRTEEKNGIVQKFYRSKAYDFKVSDALLPSLKNDTVLMQETMLNHLRSSITRLYNAPEESFLYFAEESKRPPLFGCNGEIKGPRDEINAWLDKYRELLKELGDIEERHLRRIAAGEIEDTNEVFYFVHVGFMTNERVYVAEDESLPDGYEFINDTTVGKISRRADANDDDGNSVT</sequence>
<dbReference type="Gene3D" id="1.10.10.10">
    <property type="entry name" value="Winged helix-like DNA-binding domain superfamily/Winged helix DNA-binding domain"/>
    <property type="match status" value="1"/>
</dbReference>